<evidence type="ECO:0000256" key="8">
    <source>
        <dbReference type="ARBA" id="ARBA00023170"/>
    </source>
</evidence>
<keyword evidence="12" id="KW-0732">Signal</keyword>
<evidence type="ECO:0000256" key="12">
    <source>
        <dbReference type="SAM" id="SignalP"/>
    </source>
</evidence>
<evidence type="ECO:0000256" key="3">
    <source>
        <dbReference type="ARBA" id="ARBA00022448"/>
    </source>
</evidence>
<dbReference type="Pfam" id="PF07715">
    <property type="entry name" value="Plug"/>
    <property type="match status" value="1"/>
</dbReference>
<dbReference type="SUPFAM" id="SSF56935">
    <property type="entry name" value="Porins"/>
    <property type="match status" value="1"/>
</dbReference>
<evidence type="ECO:0000256" key="4">
    <source>
        <dbReference type="ARBA" id="ARBA00022452"/>
    </source>
</evidence>
<keyword evidence="16" id="KW-1185">Reference proteome</keyword>
<evidence type="ECO:0000256" key="1">
    <source>
        <dbReference type="ARBA" id="ARBA00004571"/>
    </source>
</evidence>
<comment type="subcellular location">
    <subcellularLocation>
        <location evidence="1 10">Cell outer membrane</location>
        <topology evidence="1 10">Multi-pass membrane protein</topology>
    </subcellularLocation>
</comment>
<evidence type="ECO:0000256" key="11">
    <source>
        <dbReference type="RuleBase" id="RU003357"/>
    </source>
</evidence>
<keyword evidence="8 15" id="KW-0675">Receptor</keyword>
<keyword evidence="9 10" id="KW-0998">Cell outer membrane</keyword>
<reference evidence="15 16" key="1">
    <citation type="submission" date="2019-12" db="EMBL/GenBank/DDBJ databases">
        <authorList>
            <person name="Li C."/>
            <person name="Zhao J."/>
        </authorList>
    </citation>
    <scope>NUCLEOTIDE SEQUENCE [LARGE SCALE GENOMIC DNA]</scope>
    <source>
        <strain evidence="15 16">NEAU-DD11</strain>
    </source>
</reference>
<dbReference type="InterPro" id="IPR037066">
    <property type="entry name" value="Plug_dom_sf"/>
</dbReference>
<keyword evidence="3 10" id="KW-0813">Transport</keyword>
<evidence type="ECO:0000313" key="15">
    <source>
        <dbReference type="EMBL" id="MVW62105.1"/>
    </source>
</evidence>
<evidence type="ECO:0000256" key="10">
    <source>
        <dbReference type="PROSITE-ProRule" id="PRU01360"/>
    </source>
</evidence>
<organism evidence="15 16">
    <name type="scientific">Massilia cellulosiltytica</name>
    <dbReference type="NCBI Taxonomy" id="2683234"/>
    <lineage>
        <taxon>Bacteria</taxon>
        <taxon>Pseudomonadati</taxon>
        <taxon>Pseudomonadota</taxon>
        <taxon>Betaproteobacteria</taxon>
        <taxon>Burkholderiales</taxon>
        <taxon>Oxalobacteraceae</taxon>
        <taxon>Telluria group</taxon>
        <taxon>Massilia</taxon>
    </lineage>
</organism>
<feature type="domain" description="TonB-dependent receptor-like beta-barrel" evidence="13">
    <location>
        <begin position="491"/>
        <end position="958"/>
    </location>
</feature>
<dbReference type="EMBL" id="WSES01000006">
    <property type="protein sequence ID" value="MVW62105.1"/>
    <property type="molecule type" value="Genomic_DNA"/>
</dbReference>
<evidence type="ECO:0000256" key="5">
    <source>
        <dbReference type="ARBA" id="ARBA00022692"/>
    </source>
</evidence>
<dbReference type="InterPro" id="IPR036942">
    <property type="entry name" value="Beta-barrel_TonB_sf"/>
</dbReference>
<evidence type="ECO:0000313" key="16">
    <source>
        <dbReference type="Proteomes" id="UP000443353"/>
    </source>
</evidence>
<evidence type="ECO:0000259" key="14">
    <source>
        <dbReference type="Pfam" id="PF07715"/>
    </source>
</evidence>
<feature type="domain" description="TonB-dependent receptor plug" evidence="14">
    <location>
        <begin position="63"/>
        <end position="171"/>
    </location>
</feature>
<protein>
    <submittedName>
        <fullName evidence="15">TonB-dependent receptor</fullName>
    </submittedName>
</protein>
<dbReference type="InterPro" id="IPR012910">
    <property type="entry name" value="Plug_dom"/>
</dbReference>
<comment type="caution">
    <text evidence="15">The sequence shown here is derived from an EMBL/GenBank/DDBJ whole genome shotgun (WGS) entry which is preliminary data.</text>
</comment>
<dbReference type="Gene3D" id="2.40.170.20">
    <property type="entry name" value="TonB-dependent receptor, beta-barrel domain"/>
    <property type="match status" value="1"/>
</dbReference>
<keyword evidence="5 10" id="KW-0812">Transmembrane</keyword>
<keyword evidence="6 11" id="KW-0798">TonB box</keyword>
<dbReference type="AlphaFoldDB" id="A0A7X3K986"/>
<dbReference type="Proteomes" id="UP000443353">
    <property type="component" value="Unassembled WGS sequence"/>
</dbReference>
<evidence type="ECO:0000256" key="9">
    <source>
        <dbReference type="ARBA" id="ARBA00023237"/>
    </source>
</evidence>
<evidence type="ECO:0000256" key="6">
    <source>
        <dbReference type="ARBA" id="ARBA00023077"/>
    </source>
</evidence>
<comment type="similarity">
    <text evidence="2 10 11">Belongs to the TonB-dependent receptor family.</text>
</comment>
<gene>
    <name evidence="15" type="ORF">GPY61_19400</name>
</gene>
<sequence>MPNRITEENQMKQNHRNLGPTMSVVAVALAQAFAGHAWAQQADANTVVVTGIRASAQSSLAIKRDSMEVVDSISADDIGKLPDPNVTETMTRIPGVQGYRYGGEGASPVGQGSGVTIRGLSGQTASEVNGRAYFTAGSREFNLEGAIPGMVAGIDVYKNPSAEHIEGAIGGLVNIRTRNPSDFKGLTGALNIGGRYNDLAKKGNPELFGMIANRWNLQGGGRIGVMAAAVFQQSTGRSDNNPANGGANYKRAVRADSAEYATLAAANAANDPSRPMSQYVGRTDVSYLASVPTLPTSTTAGAYMPNLAGLTQEQIGNVMAAPAITNNVFQETIMRTRRGLNLAADWRVDNTLRFYVDGNYTYYLYHQNYRGLNSSDINTQANNVQNLQTAPFSLTEQFANGNLNGGSNDVLATKRFLSGNFLNTRMTTTGGDEHRPYTTWIAATGAEWHPTPALFLKADINFIKADQTQDNRAVTLLSNPGLYWTVNRMADGAPHQTTFTGPDLSNPANFMYQAYSNGTHQSFHDTGGAVALDGTYSLDDGWFFSRIKFGTRAARQSSSFNNFAFSGRPLTTDGLPLAADGSNGISAATGGHVQSSPTNFMDGLAGYSGGYAVYNPDQLLGNQVSGAFPKAGILPENGLAEQVLARRYTNEKTKAIYLVGEFSLLDDRLKGNAGVRVVRTNGEFVAQVPNASGVIGPYSRTTSYTNALPSFNLTYDLAKDFLARFGYGRGMTRPGLDQLNPYVTYNSTQGTASVGNPELHPLTANSFDFSLERYFSKTNYLAAGVFDKEINGFFNDVQNCESLALAPAYNGAVANGCSGGQYLVSKTLNSEKGYARGVELSGQYFFDSAPGILKNFGVAGSYTYVKTDNPFNVGTKAAPNIISTPQPFASKNSYSVSALYEDNKASARLVYTWRSPSVLFGFSPNPIDGRYIDAYGILDGSFNYQLTDNLALSLIASNITNKTLNRNVGGLGNESGIERQHYENGRFFGFSLRYKFGNL</sequence>
<dbReference type="PROSITE" id="PS52016">
    <property type="entry name" value="TONB_DEPENDENT_REC_3"/>
    <property type="match status" value="1"/>
</dbReference>
<dbReference type="InterPro" id="IPR000531">
    <property type="entry name" value="Beta-barrel_TonB"/>
</dbReference>
<dbReference type="PANTHER" id="PTHR40980">
    <property type="entry name" value="PLUG DOMAIN-CONTAINING PROTEIN"/>
    <property type="match status" value="1"/>
</dbReference>
<dbReference type="InterPro" id="IPR010104">
    <property type="entry name" value="TonB_rcpt_bac"/>
</dbReference>
<dbReference type="InterPro" id="IPR039426">
    <property type="entry name" value="TonB-dep_rcpt-like"/>
</dbReference>
<evidence type="ECO:0000259" key="13">
    <source>
        <dbReference type="Pfam" id="PF00593"/>
    </source>
</evidence>
<keyword evidence="7 10" id="KW-0472">Membrane</keyword>
<feature type="signal peptide" evidence="12">
    <location>
        <begin position="1"/>
        <end position="39"/>
    </location>
</feature>
<keyword evidence="4 10" id="KW-1134">Transmembrane beta strand</keyword>
<dbReference type="Gene3D" id="2.170.130.10">
    <property type="entry name" value="TonB-dependent receptor, plug domain"/>
    <property type="match status" value="1"/>
</dbReference>
<dbReference type="NCBIfam" id="TIGR01782">
    <property type="entry name" value="TonB-Xanth-Caul"/>
    <property type="match status" value="1"/>
</dbReference>
<dbReference type="PANTHER" id="PTHR40980:SF3">
    <property type="entry name" value="TONB-DEPENDENT RECEPTOR-LIKE BETA-BARREL DOMAIN-CONTAINING PROTEIN"/>
    <property type="match status" value="1"/>
</dbReference>
<dbReference type="GO" id="GO:0009279">
    <property type="term" value="C:cell outer membrane"/>
    <property type="evidence" value="ECO:0007669"/>
    <property type="project" value="UniProtKB-SubCell"/>
</dbReference>
<evidence type="ECO:0000256" key="2">
    <source>
        <dbReference type="ARBA" id="ARBA00009810"/>
    </source>
</evidence>
<name>A0A7X3K986_9BURK</name>
<dbReference type="Pfam" id="PF00593">
    <property type="entry name" value="TonB_dep_Rec_b-barrel"/>
    <property type="match status" value="1"/>
</dbReference>
<accession>A0A7X3K986</accession>
<feature type="chain" id="PRO_5030894953" evidence="12">
    <location>
        <begin position="40"/>
        <end position="999"/>
    </location>
</feature>
<proteinExistence type="inferred from homology"/>
<evidence type="ECO:0000256" key="7">
    <source>
        <dbReference type="ARBA" id="ARBA00023136"/>
    </source>
</evidence>